<evidence type="ECO:0000256" key="7">
    <source>
        <dbReference type="ARBA" id="ARBA00023180"/>
    </source>
</evidence>
<dbReference type="PROSITE" id="PS50240">
    <property type="entry name" value="TRYPSIN_DOM"/>
    <property type="match status" value="1"/>
</dbReference>
<keyword evidence="1" id="KW-0645">Protease</keyword>
<dbReference type="GO" id="GO:0004252">
    <property type="term" value="F:serine-type endopeptidase activity"/>
    <property type="evidence" value="ECO:0007669"/>
    <property type="project" value="InterPro"/>
</dbReference>
<dbReference type="AlphaFoldDB" id="A0A7J8HTU1"/>
<keyword evidence="4" id="KW-0720">Serine protease</keyword>
<comment type="caution">
    <text evidence="10">The sequence shown here is derived from an EMBL/GenBank/DDBJ whole genome shotgun (WGS) entry which is preliminary data.</text>
</comment>
<keyword evidence="8" id="KW-1133">Transmembrane helix</keyword>
<organism evidence="10 11">
    <name type="scientific">Rousettus aegyptiacus</name>
    <name type="common">Egyptian fruit bat</name>
    <name type="synonym">Pteropus aegyptiacus</name>
    <dbReference type="NCBI Taxonomy" id="9407"/>
    <lineage>
        <taxon>Eukaryota</taxon>
        <taxon>Metazoa</taxon>
        <taxon>Chordata</taxon>
        <taxon>Craniata</taxon>
        <taxon>Vertebrata</taxon>
        <taxon>Euteleostomi</taxon>
        <taxon>Mammalia</taxon>
        <taxon>Eutheria</taxon>
        <taxon>Laurasiatheria</taxon>
        <taxon>Chiroptera</taxon>
        <taxon>Yinpterochiroptera</taxon>
        <taxon>Pteropodoidea</taxon>
        <taxon>Pteropodidae</taxon>
        <taxon>Rousettinae</taxon>
        <taxon>Rousettus</taxon>
    </lineage>
</organism>
<keyword evidence="2" id="KW-0732">Signal</keyword>
<gene>
    <name evidence="10" type="ORF">HJG63_016004</name>
</gene>
<sequence>MGDRRIYKDVTSVVVPVQKIVVHPMFSSLGVTRHDLALLWLLYPVNFTATIQPVCIPEATFKIEPGTRCWVTGWGRKEEFGELISYILQKVDQYIIFHKECNKILQKTLLAKREVVLEGMICGYKGRGKDSCRGDSGGPMVCQFNETWVQVGIVSWAVGCGRGNIPGVYTDVAFYSKWIVAVVNQAASVCPAAFLLLPLCLGLPLGVLAAP</sequence>
<evidence type="ECO:0000256" key="3">
    <source>
        <dbReference type="ARBA" id="ARBA00022801"/>
    </source>
</evidence>
<dbReference type="InterPro" id="IPR043504">
    <property type="entry name" value="Peptidase_S1_PA_chymotrypsin"/>
</dbReference>
<keyword evidence="8" id="KW-0812">Transmembrane</keyword>
<dbReference type="EMBL" id="JACASE010000004">
    <property type="protein sequence ID" value="KAF6475784.1"/>
    <property type="molecule type" value="Genomic_DNA"/>
</dbReference>
<evidence type="ECO:0000256" key="1">
    <source>
        <dbReference type="ARBA" id="ARBA00022670"/>
    </source>
</evidence>
<accession>A0A7J8HTU1</accession>
<evidence type="ECO:0000313" key="11">
    <source>
        <dbReference type="Proteomes" id="UP000593571"/>
    </source>
</evidence>
<dbReference type="PANTHER" id="PTHR24253:SF159">
    <property type="entry name" value="SERINE PROTEASE 42"/>
    <property type="match status" value="1"/>
</dbReference>
<dbReference type="InterPro" id="IPR001254">
    <property type="entry name" value="Trypsin_dom"/>
</dbReference>
<keyword evidence="3" id="KW-0378">Hydrolase</keyword>
<evidence type="ECO:0000256" key="5">
    <source>
        <dbReference type="ARBA" id="ARBA00023145"/>
    </source>
</evidence>
<name>A0A7J8HTU1_ROUAE</name>
<dbReference type="GO" id="GO:0006508">
    <property type="term" value="P:proteolysis"/>
    <property type="evidence" value="ECO:0007669"/>
    <property type="project" value="UniProtKB-KW"/>
</dbReference>
<feature type="domain" description="Peptidase S1" evidence="9">
    <location>
        <begin position="1"/>
        <end position="184"/>
    </location>
</feature>
<keyword evidence="11" id="KW-1185">Reference proteome</keyword>
<dbReference type="Proteomes" id="UP000593571">
    <property type="component" value="Unassembled WGS sequence"/>
</dbReference>
<dbReference type="Pfam" id="PF00089">
    <property type="entry name" value="Trypsin"/>
    <property type="match status" value="1"/>
</dbReference>
<evidence type="ECO:0000313" key="10">
    <source>
        <dbReference type="EMBL" id="KAF6475784.1"/>
    </source>
</evidence>
<dbReference type="Gene3D" id="2.40.10.10">
    <property type="entry name" value="Trypsin-like serine proteases"/>
    <property type="match status" value="2"/>
</dbReference>
<dbReference type="PANTHER" id="PTHR24253">
    <property type="entry name" value="TRANSMEMBRANE PROTEASE SERINE"/>
    <property type="match status" value="1"/>
</dbReference>
<keyword evidence="8" id="KW-0472">Membrane</keyword>
<dbReference type="PROSITE" id="PS00135">
    <property type="entry name" value="TRYPSIN_SER"/>
    <property type="match status" value="1"/>
</dbReference>
<evidence type="ECO:0000256" key="2">
    <source>
        <dbReference type="ARBA" id="ARBA00022729"/>
    </source>
</evidence>
<reference evidence="10 11" key="1">
    <citation type="journal article" date="2020" name="Nature">
        <title>Six reference-quality genomes reveal evolution of bat adaptations.</title>
        <authorList>
            <person name="Jebb D."/>
            <person name="Huang Z."/>
            <person name="Pippel M."/>
            <person name="Hughes G.M."/>
            <person name="Lavrichenko K."/>
            <person name="Devanna P."/>
            <person name="Winkler S."/>
            <person name="Jermiin L.S."/>
            <person name="Skirmuntt E.C."/>
            <person name="Katzourakis A."/>
            <person name="Burkitt-Gray L."/>
            <person name="Ray D.A."/>
            <person name="Sullivan K.A.M."/>
            <person name="Roscito J.G."/>
            <person name="Kirilenko B.M."/>
            <person name="Davalos L.M."/>
            <person name="Corthals A.P."/>
            <person name="Power M.L."/>
            <person name="Jones G."/>
            <person name="Ransome R.D."/>
            <person name="Dechmann D.K.N."/>
            <person name="Locatelli A.G."/>
            <person name="Puechmaille S.J."/>
            <person name="Fedrigo O."/>
            <person name="Jarvis E.D."/>
            <person name="Hiller M."/>
            <person name="Vernes S.C."/>
            <person name="Myers E.W."/>
            <person name="Teeling E.C."/>
        </authorList>
    </citation>
    <scope>NUCLEOTIDE SEQUENCE [LARGE SCALE GENOMIC DNA]</scope>
    <source>
        <strain evidence="10">MRouAeg1</strain>
        <tissue evidence="10">Muscle</tissue>
    </source>
</reference>
<keyword evidence="6" id="KW-1015">Disulfide bond</keyword>
<dbReference type="PRINTS" id="PR00722">
    <property type="entry name" value="CHYMOTRYPSIN"/>
</dbReference>
<protein>
    <recommendedName>
        <fullName evidence="9">Peptidase S1 domain-containing protein</fullName>
    </recommendedName>
</protein>
<dbReference type="SMART" id="SM00020">
    <property type="entry name" value="Tryp_SPc"/>
    <property type="match status" value="1"/>
</dbReference>
<keyword evidence="5" id="KW-0865">Zymogen</keyword>
<dbReference type="InterPro" id="IPR009003">
    <property type="entry name" value="Peptidase_S1_PA"/>
</dbReference>
<evidence type="ECO:0000256" key="4">
    <source>
        <dbReference type="ARBA" id="ARBA00022825"/>
    </source>
</evidence>
<dbReference type="CDD" id="cd00190">
    <property type="entry name" value="Tryp_SPc"/>
    <property type="match status" value="1"/>
</dbReference>
<dbReference type="InterPro" id="IPR033116">
    <property type="entry name" value="TRYPSIN_SER"/>
</dbReference>
<evidence type="ECO:0000259" key="9">
    <source>
        <dbReference type="PROSITE" id="PS50240"/>
    </source>
</evidence>
<dbReference type="SUPFAM" id="SSF50494">
    <property type="entry name" value="Trypsin-like serine proteases"/>
    <property type="match status" value="1"/>
</dbReference>
<evidence type="ECO:0000256" key="8">
    <source>
        <dbReference type="SAM" id="Phobius"/>
    </source>
</evidence>
<feature type="transmembrane region" description="Helical" evidence="8">
    <location>
        <begin position="192"/>
        <end position="210"/>
    </location>
</feature>
<dbReference type="InterPro" id="IPR001314">
    <property type="entry name" value="Peptidase_S1A"/>
</dbReference>
<evidence type="ECO:0000256" key="6">
    <source>
        <dbReference type="ARBA" id="ARBA00023157"/>
    </source>
</evidence>
<proteinExistence type="predicted"/>
<dbReference type="FunFam" id="2.40.10.10:FF:000016">
    <property type="entry name" value="Tryptase beta-2"/>
    <property type="match status" value="1"/>
</dbReference>
<keyword evidence="7" id="KW-0325">Glycoprotein</keyword>